<dbReference type="EMBL" id="QYRN01000008">
    <property type="protein sequence ID" value="RIX99124.1"/>
    <property type="molecule type" value="Genomic_DNA"/>
</dbReference>
<sequence>MPTAHRQIADAARAAWDHATTLILAARIDGTSRADLDAIADYADEQRDRWLRADCQARREQDRSPDPLTVLSALDYGINDPFGEPGDGR</sequence>
<name>A0A3A1WJC6_9HYPH</name>
<dbReference type="OrthoDB" id="9856380at2"/>
<protein>
    <submittedName>
        <fullName evidence="1">Uncharacterized protein</fullName>
    </submittedName>
</protein>
<dbReference type="AlphaFoldDB" id="A0A3A1WJC6"/>
<dbReference type="Proteomes" id="UP000265750">
    <property type="component" value="Unassembled WGS sequence"/>
</dbReference>
<gene>
    <name evidence="1" type="ORF">D3218_15225</name>
</gene>
<accession>A0A3A1WJC6</accession>
<comment type="caution">
    <text evidence="1">The sequence shown here is derived from an EMBL/GenBank/DDBJ whole genome shotgun (WGS) entry which is preliminary data.</text>
</comment>
<organism evidence="1 2">
    <name type="scientific">Aureimonas flava</name>
    <dbReference type="NCBI Taxonomy" id="2320271"/>
    <lineage>
        <taxon>Bacteria</taxon>
        <taxon>Pseudomonadati</taxon>
        <taxon>Pseudomonadota</taxon>
        <taxon>Alphaproteobacteria</taxon>
        <taxon>Hyphomicrobiales</taxon>
        <taxon>Aurantimonadaceae</taxon>
        <taxon>Aureimonas</taxon>
    </lineage>
</organism>
<evidence type="ECO:0000313" key="1">
    <source>
        <dbReference type="EMBL" id="RIX99124.1"/>
    </source>
</evidence>
<evidence type="ECO:0000313" key="2">
    <source>
        <dbReference type="Proteomes" id="UP000265750"/>
    </source>
</evidence>
<proteinExistence type="predicted"/>
<keyword evidence="2" id="KW-1185">Reference proteome</keyword>
<reference evidence="2" key="1">
    <citation type="submission" date="2018-09" db="EMBL/GenBank/DDBJ databases">
        <authorList>
            <person name="Tuo L."/>
        </authorList>
    </citation>
    <scope>NUCLEOTIDE SEQUENCE [LARGE SCALE GENOMIC DNA]</scope>
    <source>
        <strain evidence="2">M2BS4Y-1</strain>
    </source>
</reference>
<dbReference type="RefSeq" id="WP_119540944.1">
    <property type="nucleotide sequence ID" value="NZ_QYRN01000008.1"/>
</dbReference>